<dbReference type="OrthoDB" id="268257at2"/>
<gene>
    <name evidence="2" type="ORF">VI08_03120</name>
</gene>
<evidence type="ECO:0000313" key="2">
    <source>
        <dbReference type="EMBL" id="KJV36764.1"/>
    </source>
</evidence>
<dbReference type="InterPro" id="IPR012347">
    <property type="entry name" value="Ferritin-like"/>
</dbReference>
<dbReference type="RefSeq" id="WP_045828069.1">
    <property type="nucleotide sequence ID" value="NZ_JZRB01000004.1"/>
</dbReference>
<organism evidence="2 3">
    <name type="scientific">Luteibacter yeojuensis</name>
    <dbReference type="NCBI Taxonomy" id="345309"/>
    <lineage>
        <taxon>Bacteria</taxon>
        <taxon>Pseudomonadati</taxon>
        <taxon>Pseudomonadota</taxon>
        <taxon>Gammaproteobacteria</taxon>
        <taxon>Lysobacterales</taxon>
        <taxon>Rhodanobacteraceae</taxon>
        <taxon>Luteibacter</taxon>
    </lineage>
</organism>
<dbReference type="InterPro" id="IPR009078">
    <property type="entry name" value="Ferritin-like_SF"/>
</dbReference>
<dbReference type="SUPFAM" id="SSF47240">
    <property type="entry name" value="Ferritin-like"/>
    <property type="match status" value="1"/>
</dbReference>
<feature type="domain" description="DUF2383" evidence="1">
    <location>
        <begin position="9"/>
        <end position="117"/>
    </location>
</feature>
<dbReference type="EMBL" id="JZRB01000004">
    <property type="protein sequence ID" value="KJV36764.1"/>
    <property type="molecule type" value="Genomic_DNA"/>
</dbReference>
<dbReference type="Gene3D" id="1.20.1260.10">
    <property type="match status" value="1"/>
</dbReference>
<comment type="caution">
    <text evidence="2">The sequence shown here is derived from an EMBL/GenBank/DDBJ whole genome shotgun (WGS) entry which is preliminary data.</text>
</comment>
<dbReference type="NCBIfam" id="TIGR02284">
    <property type="entry name" value="PA2169 family four-helix-bundle protein"/>
    <property type="match status" value="1"/>
</dbReference>
<dbReference type="Pfam" id="PF09537">
    <property type="entry name" value="DUF2383"/>
    <property type="match status" value="1"/>
</dbReference>
<dbReference type="InterPro" id="IPR016920">
    <property type="entry name" value="UCP029477"/>
</dbReference>
<accession>A0A0F3L343</accession>
<dbReference type="PATRIC" id="fig|345309.4.peg.2962"/>
<evidence type="ECO:0000259" key="1">
    <source>
        <dbReference type="Pfam" id="PF09537"/>
    </source>
</evidence>
<name>A0A0F3L343_9GAMM</name>
<dbReference type="InterPro" id="IPR011971">
    <property type="entry name" value="CHP02284"/>
</dbReference>
<dbReference type="PIRSF" id="PIRSF029477">
    <property type="entry name" value="UCP029477"/>
    <property type="match status" value="1"/>
</dbReference>
<protein>
    <recommendedName>
        <fullName evidence="1">DUF2383 domain-containing protein</fullName>
    </recommendedName>
</protein>
<dbReference type="InterPro" id="IPR019052">
    <property type="entry name" value="DUF2383"/>
</dbReference>
<dbReference type="Proteomes" id="UP000033651">
    <property type="component" value="Unassembled WGS sequence"/>
</dbReference>
<sequence>MTATTEHDIKVLNNLIETTIDSAEGYGEAAKDAHNTRYAAAFQLRAAERRQVAQRLQQQVRSLGGNPEDDGTVLAKAHRMFVELRAKIGSKDDVAIVDEVERGEDHIKAKYEDAMKDSDVTAGTRSLINESYVSVKTGHDQMRDLKHSLHGSH</sequence>
<proteinExistence type="predicted"/>
<reference evidence="2 3" key="1">
    <citation type="submission" date="2015-03" db="EMBL/GenBank/DDBJ databases">
        <title>Draft genome sequence of Luteibacter yeojuensis strain SU11.</title>
        <authorList>
            <person name="Sulaiman J."/>
            <person name="Priya K."/>
            <person name="Chan K.-G."/>
        </authorList>
    </citation>
    <scope>NUCLEOTIDE SEQUENCE [LARGE SCALE GENOMIC DNA]</scope>
    <source>
        <strain evidence="2 3">SU11</strain>
    </source>
</reference>
<evidence type="ECO:0000313" key="3">
    <source>
        <dbReference type="Proteomes" id="UP000033651"/>
    </source>
</evidence>
<dbReference type="AlphaFoldDB" id="A0A0F3L343"/>
<keyword evidence="3" id="KW-1185">Reference proteome</keyword>